<comment type="similarity">
    <text evidence="2">Belongs to the short-chain dehydrogenases/reductases (SDR) family.</text>
</comment>
<dbReference type="STRING" id="13249.T1HB12"/>
<dbReference type="PRINTS" id="PR00080">
    <property type="entry name" value="SDRFAMILY"/>
</dbReference>
<dbReference type="Pfam" id="PF00106">
    <property type="entry name" value="adh_short"/>
    <property type="match status" value="1"/>
</dbReference>
<dbReference type="PANTHER" id="PTHR43157">
    <property type="entry name" value="PHOSPHATIDYLINOSITOL-GLYCAN BIOSYNTHESIS CLASS F PROTEIN-RELATED"/>
    <property type="match status" value="1"/>
</dbReference>
<evidence type="ECO:0000259" key="3">
    <source>
        <dbReference type="SMART" id="SM00978"/>
    </source>
</evidence>
<dbReference type="InterPro" id="IPR036291">
    <property type="entry name" value="NAD(P)-bd_dom_sf"/>
</dbReference>
<dbReference type="PRINTS" id="PR00081">
    <property type="entry name" value="GDHRDH"/>
</dbReference>
<dbReference type="EMBL" id="ACPB03020536">
    <property type="status" value="NOT_ANNOTATED_CDS"/>
    <property type="molecule type" value="Genomic_DNA"/>
</dbReference>
<accession>T1HB12</accession>
<evidence type="ECO:0000313" key="4">
    <source>
        <dbReference type="EnsemblMetazoa" id="RPRC001218-PA"/>
    </source>
</evidence>
<dbReference type="SUPFAM" id="SSF51735">
    <property type="entry name" value="NAD(P)-binding Rossmann-fold domains"/>
    <property type="match status" value="1"/>
</dbReference>
<protein>
    <submittedName>
        <fullName evidence="4">Tim44-like domain-containing protein</fullName>
    </submittedName>
</protein>
<dbReference type="Pfam" id="PF04280">
    <property type="entry name" value="Tim44"/>
    <property type="match status" value="1"/>
</dbReference>
<dbReference type="InterPro" id="IPR002347">
    <property type="entry name" value="SDR_fam"/>
</dbReference>
<proteinExistence type="inferred from homology"/>
<dbReference type="EMBL" id="ACPB03020537">
    <property type="status" value="NOT_ANNOTATED_CDS"/>
    <property type="molecule type" value="Genomic_DNA"/>
</dbReference>
<dbReference type="InParanoid" id="T1HB12"/>
<dbReference type="EnsemblMetazoa" id="RPRC001218-RA">
    <property type="protein sequence ID" value="RPRC001218-PA"/>
    <property type="gene ID" value="RPRC001218"/>
</dbReference>
<feature type="domain" description="Tim44-like" evidence="3">
    <location>
        <begin position="230"/>
        <end position="382"/>
    </location>
</feature>
<keyword evidence="5" id="KW-1185">Reference proteome</keyword>
<dbReference type="AlphaFoldDB" id="T1HB12"/>
<dbReference type="SMART" id="SM00978">
    <property type="entry name" value="Tim44"/>
    <property type="match status" value="1"/>
</dbReference>
<dbReference type="PANTHER" id="PTHR43157:SF73">
    <property type="entry name" value="WW DOMAIN-CONTAINING OXIDOREDUCTASE-LIKE PROTEIN"/>
    <property type="match status" value="1"/>
</dbReference>
<name>T1HB12_RHOPR</name>
<dbReference type="eggNOG" id="KOG4599">
    <property type="taxonomic scope" value="Eukaryota"/>
</dbReference>
<dbReference type="OMA" id="KTANTYM"/>
<dbReference type="GO" id="GO:0016491">
    <property type="term" value="F:oxidoreductase activity"/>
    <property type="evidence" value="ECO:0007669"/>
    <property type="project" value="UniProtKB-KW"/>
</dbReference>
<keyword evidence="1" id="KW-0560">Oxidoreductase</keyword>
<evidence type="ECO:0000313" key="5">
    <source>
        <dbReference type="Proteomes" id="UP000015103"/>
    </source>
</evidence>
<dbReference type="SUPFAM" id="SSF54427">
    <property type="entry name" value="NTF2-like"/>
    <property type="match status" value="1"/>
</dbReference>
<sequence>MGFNASKVITNKRLDGKTALITGSNTGIGKATAKELYRLGARVILACRDIKRAEDALLQIQNEVRNEDKVGELVIKHLNLSSFSSVRKCAEEINLKEENLHFLINNAGVMVCPEGKTEDGFETHFGVNHLGHFLLTCLLLPKIINSAPARIINVSSDAHKFGVMHWDDLNYEKKRYSAIGAYAQSKLANVLFTMELAEKLKAKSVAVYSIHPGIVRTDLGRYVDKTFFWGAHWITSLVFMPFYKTPDEGALTILHCALKESDEFSGCYFSKDREKLPQFVTERAYPEVVHNIGDKTINWRFLESIQPPKVVHVRCLDVITKENIFSQITVRFHTQQILAVYDRFGRLIHGNEQLPKDVLEYVVFEKHLSNKYGKWRIHDKIIPSWMPPKEPSRKTHIISE</sequence>
<dbReference type="eggNOG" id="KOG1208">
    <property type="taxonomic scope" value="Eukaryota"/>
</dbReference>
<dbReference type="InterPro" id="IPR032710">
    <property type="entry name" value="NTF2-like_dom_sf"/>
</dbReference>
<dbReference type="Proteomes" id="UP000015103">
    <property type="component" value="Unassembled WGS sequence"/>
</dbReference>
<dbReference type="Gene3D" id="3.40.50.720">
    <property type="entry name" value="NAD(P)-binding Rossmann-like Domain"/>
    <property type="match status" value="1"/>
</dbReference>
<organism evidence="4 5">
    <name type="scientific">Rhodnius prolixus</name>
    <name type="common">Triatomid bug</name>
    <dbReference type="NCBI Taxonomy" id="13249"/>
    <lineage>
        <taxon>Eukaryota</taxon>
        <taxon>Metazoa</taxon>
        <taxon>Ecdysozoa</taxon>
        <taxon>Arthropoda</taxon>
        <taxon>Hexapoda</taxon>
        <taxon>Insecta</taxon>
        <taxon>Pterygota</taxon>
        <taxon>Neoptera</taxon>
        <taxon>Paraneoptera</taxon>
        <taxon>Hemiptera</taxon>
        <taxon>Heteroptera</taxon>
        <taxon>Panheteroptera</taxon>
        <taxon>Cimicomorpha</taxon>
        <taxon>Reduviidae</taxon>
        <taxon>Triatominae</taxon>
        <taxon>Rhodnius</taxon>
    </lineage>
</organism>
<evidence type="ECO:0000256" key="2">
    <source>
        <dbReference type="RuleBase" id="RU000363"/>
    </source>
</evidence>
<dbReference type="HOGENOM" id="CLU_010194_44_5_1"/>
<evidence type="ECO:0000256" key="1">
    <source>
        <dbReference type="ARBA" id="ARBA00023002"/>
    </source>
</evidence>
<reference evidence="4" key="1">
    <citation type="submission" date="2015-05" db="UniProtKB">
        <authorList>
            <consortium name="EnsemblMetazoa"/>
        </authorList>
    </citation>
    <scope>IDENTIFICATION</scope>
</reference>
<dbReference type="Gene3D" id="3.10.450.240">
    <property type="match status" value="1"/>
</dbReference>
<dbReference type="VEuPathDB" id="VectorBase:RPRC001218"/>
<dbReference type="InterPro" id="IPR007379">
    <property type="entry name" value="Tim44-like_dom"/>
</dbReference>